<sequence length="641" mass="73507">MNTFLLLLAFFVFCRCYCRGEITQMRNLSSWTPCSSQCWCAHDDKNRVYGRCVVNKLEEPVEFNSSRQLHFLSFADNGIRVIPREIFTNLHNLEFLSLSNNSIEIINEHAFKGLTNLRILDLQNNNLKEWNGDPTRDMPFLEVLKINGNEGWIPNQHILHMPELKEILGVTWSSHCSACDLLKIPGNETMSGDEEMGDYEEYSGNGLSGEGEISEMKCHVTLEEFYYYPKAVNYGVSAQFVRQGFSPQCFCDFSSDCYHRDVVVPYLTKLYDFPRKLFLSQYALGGLIVVLNMSVLIVIMTSRLLRNNISFVLVGSMALSDILIGVHSVMIAKYNIFSDSNVKPRVVMETDTSTCTYMGMVFTIGQVTAVFTSLMLTVERYLVIVYFQRCRGKVKTRTLVIILILVWTGAITFASLPLFGVRKLEYHRWFQCTMPFHTGKHLLQTSNITLSISAIFVLLYLISLGLYILIFCYARRSSMQFGIKREARLARKIAVLVSSNFILFTLPTVLLLVYVYSFSEILDAAESFPSMRSLFIIGGWLPVTCFNLNSLANPFLYPFRHRRFKKEIRSIPRRLRNSVSHSFYPVFATAQHFSLRTSALSHQLRQQFHSFAPRREGENSLHVDADVRHGRGRTATNVKFP</sequence>
<keyword evidence="15" id="KW-1185">Reference proteome</keyword>
<feature type="chain" id="PRO_5043684306" description="G-protein coupled receptors family 1 profile domain-containing protein" evidence="12">
    <location>
        <begin position="21"/>
        <end position="641"/>
    </location>
</feature>
<evidence type="ECO:0000256" key="12">
    <source>
        <dbReference type="SAM" id="SignalP"/>
    </source>
</evidence>
<dbReference type="PANTHER" id="PTHR24372">
    <property type="entry name" value="GLYCOPROTEIN HORMONE RECEPTOR"/>
    <property type="match status" value="1"/>
</dbReference>
<feature type="transmembrane region" description="Helical" evidence="11">
    <location>
        <begin position="399"/>
        <end position="419"/>
    </location>
</feature>
<dbReference type="GO" id="GO:0007189">
    <property type="term" value="P:adenylate cyclase-activating G protein-coupled receptor signaling pathway"/>
    <property type="evidence" value="ECO:0007669"/>
    <property type="project" value="TreeGrafter"/>
</dbReference>
<evidence type="ECO:0000256" key="3">
    <source>
        <dbReference type="ARBA" id="ARBA00022614"/>
    </source>
</evidence>
<keyword evidence="4 11" id="KW-0812">Transmembrane</keyword>
<dbReference type="PRINTS" id="PR00237">
    <property type="entry name" value="GPCRRHODOPSN"/>
</dbReference>
<evidence type="ECO:0000256" key="1">
    <source>
        <dbReference type="ARBA" id="ARBA00004651"/>
    </source>
</evidence>
<dbReference type="Pfam" id="PF00001">
    <property type="entry name" value="7tm_1"/>
    <property type="match status" value="1"/>
</dbReference>
<evidence type="ECO:0000256" key="11">
    <source>
        <dbReference type="SAM" id="Phobius"/>
    </source>
</evidence>
<comment type="caution">
    <text evidence="14">The sequence shown here is derived from an EMBL/GenBank/DDBJ whole genome shotgun (WGS) entry which is preliminary data.</text>
</comment>
<dbReference type="PROSITE" id="PS51450">
    <property type="entry name" value="LRR"/>
    <property type="match status" value="2"/>
</dbReference>
<keyword evidence="10" id="KW-0807">Transducer</keyword>
<evidence type="ECO:0000256" key="10">
    <source>
        <dbReference type="ARBA" id="ARBA00023224"/>
    </source>
</evidence>
<evidence type="ECO:0000256" key="9">
    <source>
        <dbReference type="ARBA" id="ARBA00023170"/>
    </source>
</evidence>
<reference evidence="14 15" key="1">
    <citation type="submission" date="2022-05" db="EMBL/GenBank/DDBJ databases">
        <authorList>
            <consortium name="Genoscope - CEA"/>
            <person name="William W."/>
        </authorList>
    </citation>
    <scope>NUCLEOTIDE SEQUENCE [LARGE SCALE GENOMIC DNA]</scope>
</reference>
<evidence type="ECO:0000256" key="6">
    <source>
        <dbReference type="ARBA" id="ARBA00022989"/>
    </source>
</evidence>
<keyword evidence="8 11" id="KW-0472">Membrane</keyword>
<evidence type="ECO:0000259" key="13">
    <source>
        <dbReference type="PROSITE" id="PS50262"/>
    </source>
</evidence>
<evidence type="ECO:0000256" key="7">
    <source>
        <dbReference type="ARBA" id="ARBA00023040"/>
    </source>
</evidence>
<feature type="signal peptide" evidence="12">
    <location>
        <begin position="1"/>
        <end position="20"/>
    </location>
</feature>
<feature type="transmembrane region" description="Helical" evidence="11">
    <location>
        <begin position="357"/>
        <end position="378"/>
    </location>
</feature>
<dbReference type="InterPro" id="IPR032675">
    <property type="entry name" value="LRR_dom_sf"/>
</dbReference>
<dbReference type="InterPro" id="IPR003591">
    <property type="entry name" value="Leu-rich_rpt_typical-subtyp"/>
</dbReference>
<proteinExistence type="predicted"/>
<keyword evidence="2" id="KW-1003">Cell membrane</keyword>
<dbReference type="Pfam" id="PF13855">
    <property type="entry name" value="LRR_8"/>
    <property type="match status" value="1"/>
</dbReference>
<dbReference type="GO" id="GO:0005886">
    <property type="term" value="C:plasma membrane"/>
    <property type="evidence" value="ECO:0007669"/>
    <property type="project" value="UniProtKB-SubCell"/>
</dbReference>
<keyword evidence="3" id="KW-0433">Leucine-rich repeat</keyword>
<keyword evidence="9" id="KW-0675">Receptor</keyword>
<comment type="subcellular location">
    <subcellularLocation>
        <location evidence="1">Cell membrane</location>
        <topology evidence="1">Multi-pass membrane protein</topology>
    </subcellularLocation>
</comment>
<feature type="transmembrane region" description="Helical" evidence="11">
    <location>
        <begin position="279"/>
        <end position="299"/>
    </location>
</feature>
<keyword evidence="6 11" id="KW-1133">Transmembrane helix</keyword>
<evidence type="ECO:0000256" key="2">
    <source>
        <dbReference type="ARBA" id="ARBA00022475"/>
    </source>
</evidence>
<organism evidence="14 15">
    <name type="scientific">Pocillopora meandrina</name>
    <dbReference type="NCBI Taxonomy" id="46732"/>
    <lineage>
        <taxon>Eukaryota</taxon>
        <taxon>Metazoa</taxon>
        <taxon>Cnidaria</taxon>
        <taxon>Anthozoa</taxon>
        <taxon>Hexacorallia</taxon>
        <taxon>Scleractinia</taxon>
        <taxon>Astrocoeniina</taxon>
        <taxon>Pocilloporidae</taxon>
        <taxon>Pocillopora</taxon>
    </lineage>
</organism>
<name>A0AAU9VKY4_9CNID</name>
<feature type="transmembrane region" description="Helical" evidence="11">
    <location>
        <begin position="536"/>
        <end position="559"/>
    </location>
</feature>
<feature type="transmembrane region" description="Helical" evidence="11">
    <location>
        <begin position="448"/>
        <end position="472"/>
    </location>
</feature>
<dbReference type="SMART" id="SM00369">
    <property type="entry name" value="LRR_TYP"/>
    <property type="match status" value="3"/>
</dbReference>
<dbReference type="EMBL" id="CALNXJ010000002">
    <property type="protein sequence ID" value="CAH3032875.1"/>
    <property type="molecule type" value="Genomic_DNA"/>
</dbReference>
<keyword evidence="12" id="KW-0732">Signal</keyword>
<dbReference type="GO" id="GO:0009755">
    <property type="term" value="P:hormone-mediated signaling pathway"/>
    <property type="evidence" value="ECO:0007669"/>
    <property type="project" value="TreeGrafter"/>
</dbReference>
<feature type="domain" description="G-protein coupled receptors family 1 profile" evidence="13">
    <location>
        <begin position="291"/>
        <end position="557"/>
    </location>
</feature>
<evidence type="ECO:0000256" key="4">
    <source>
        <dbReference type="ARBA" id="ARBA00022692"/>
    </source>
</evidence>
<evidence type="ECO:0000313" key="15">
    <source>
        <dbReference type="Proteomes" id="UP001159428"/>
    </source>
</evidence>
<dbReference type="Gene3D" id="3.80.10.10">
    <property type="entry name" value="Ribonuclease Inhibitor"/>
    <property type="match status" value="1"/>
</dbReference>
<accession>A0AAU9VKY4</accession>
<evidence type="ECO:0000256" key="8">
    <source>
        <dbReference type="ARBA" id="ARBA00023136"/>
    </source>
</evidence>
<dbReference type="InterPro" id="IPR017452">
    <property type="entry name" value="GPCR_Rhodpsn_7TM"/>
</dbReference>
<evidence type="ECO:0000256" key="5">
    <source>
        <dbReference type="ARBA" id="ARBA00022737"/>
    </source>
</evidence>
<keyword evidence="7" id="KW-0297">G-protein coupled receptor</keyword>
<feature type="transmembrane region" description="Helical" evidence="11">
    <location>
        <begin position="311"/>
        <end position="337"/>
    </location>
</feature>
<dbReference type="GO" id="GO:0008528">
    <property type="term" value="F:G protein-coupled peptide receptor activity"/>
    <property type="evidence" value="ECO:0007669"/>
    <property type="project" value="TreeGrafter"/>
</dbReference>
<dbReference type="InterPro" id="IPR000276">
    <property type="entry name" value="GPCR_Rhodpsn"/>
</dbReference>
<dbReference type="Gene3D" id="1.20.1070.10">
    <property type="entry name" value="Rhodopsin 7-helix transmembrane proteins"/>
    <property type="match status" value="1"/>
</dbReference>
<feature type="transmembrane region" description="Helical" evidence="11">
    <location>
        <begin position="493"/>
        <end position="516"/>
    </location>
</feature>
<dbReference type="PROSITE" id="PS50262">
    <property type="entry name" value="G_PROTEIN_RECEP_F1_2"/>
    <property type="match status" value="1"/>
</dbReference>
<dbReference type="SUPFAM" id="SSF52058">
    <property type="entry name" value="L domain-like"/>
    <property type="match status" value="1"/>
</dbReference>
<dbReference type="PANTHER" id="PTHR24372:SF77">
    <property type="entry name" value="G-PROTEIN COUPLED RECEPTORS FAMILY 1 PROFILE DOMAIN-CONTAINING PROTEIN"/>
    <property type="match status" value="1"/>
</dbReference>
<dbReference type="Proteomes" id="UP001159428">
    <property type="component" value="Unassembled WGS sequence"/>
</dbReference>
<dbReference type="AlphaFoldDB" id="A0AAU9VKY4"/>
<evidence type="ECO:0000313" key="14">
    <source>
        <dbReference type="EMBL" id="CAH3032875.1"/>
    </source>
</evidence>
<dbReference type="InterPro" id="IPR001611">
    <property type="entry name" value="Leu-rich_rpt"/>
</dbReference>
<keyword evidence="5" id="KW-0677">Repeat</keyword>
<protein>
    <recommendedName>
        <fullName evidence="13">G-protein coupled receptors family 1 profile domain-containing protein</fullName>
    </recommendedName>
</protein>
<gene>
    <name evidence="14" type="ORF">PMEA_00010367</name>
</gene>
<dbReference type="SUPFAM" id="SSF81321">
    <property type="entry name" value="Family A G protein-coupled receptor-like"/>
    <property type="match status" value="1"/>
</dbReference>